<dbReference type="Proteomes" id="UP000812440">
    <property type="component" value="Chromosome 3"/>
</dbReference>
<dbReference type="GO" id="GO:0004930">
    <property type="term" value="F:G protein-coupled receptor activity"/>
    <property type="evidence" value="ECO:0007669"/>
    <property type="project" value="UniProtKB-KW"/>
</dbReference>
<evidence type="ECO:0000256" key="1">
    <source>
        <dbReference type="ARBA" id="ARBA00004651"/>
    </source>
</evidence>
<evidence type="ECO:0000256" key="3">
    <source>
        <dbReference type="ARBA" id="ARBA00022725"/>
    </source>
</evidence>
<keyword evidence="6" id="KW-0472">Membrane</keyword>
<keyword evidence="3" id="KW-0716">Sensory transduction</keyword>
<evidence type="ECO:0000256" key="4">
    <source>
        <dbReference type="ARBA" id="ARBA00023040"/>
    </source>
</evidence>
<dbReference type="SUPFAM" id="SSF81321">
    <property type="entry name" value="Family A G protein-coupled receptor-like"/>
    <property type="match status" value="1"/>
</dbReference>
<dbReference type="EMBL" id="JAACNH010000006">
    <property type="protein sequence ID" value="KAG8441078.1"/>
    <property type="molecule type" value="Genomic_DNA"/>
</dbReference>
<proteinExistence type="predicted"/>
<feature type="transmembrane region" description="Helical" evidence="6">
    <location>
        <begin position="125"/>
        <end position="144"/>
    </location>
</feature>
<keyword evidence="3" id="KW-0552">Olfaction</keyword>
<keyword evidence="5" id="KW-0675">Receptor</keyword>
<sequence length="152" mass="17072">MENRSNSKVTEFIIIGFSDFQNCTFSFCLFLSVYMLTLRCVGHYITLIMNKRVCILGAASTWLGGFLASVPITTVSSNLNYCSSNIVNHIFCDIAALTQNSCGDKTSFCVYMRPESAISLNQGKILVVLYAYLIPLLNPIVYSFRNKMSSWR</sequence>
<accession>A0A8T2JC30</accession>
<keyword evidence="4" id="KW-0297">G-protein coupled receptor</keyword>
<comment type="subcellular location">
    <subcellularLocation>
        <location evidence="1">Cell membrane</location>
        <topology evidence="1">Multi-pass membrane protein</topology>
    </subcellularLocation>
</comment>
<feature type="transmembrane region" description="Helical" evidence="6">
    <location>
        <begin position="53"/>
        <end position="72"/>
    </location>
</feature>
<evidence type="ECO:0000256" key="6">
    <source>
        <dbReference type="SAM" id="Phobius"/>
    </source>
</evidence>
<protein>
    <recommendedName>
        <fullName evidence="9">G-protein coupled receptors family 1 profile domain-containing protein</fullName>
    </recommendedName>
</protein>
<comment type="caution">
    <text evidence="7">The sequence shown here is derived from an EMBL/GenBank/DDBJ whole genome shotgun (WGS) entry which is preliminary data.</text>
</comment>
<keyword evidence="6" id="KW-1133">Transmembrane helix</keyword>
<evidence type="ECO:0000313" key="8">
    <source>
        <dbReference type="Proteomes" id="UP000812440"/>
    </source>
</evidence>
<keyword evidence="4" id="KW-0807">Transducer</keyword>
<organism evidence="7 8">
    <name type="scientific">Hymenochirus boettgeri</name>
    <name type="common">Congo dwarf clawed frog</name>
    <dbReference type="NCBI Taxonomy" id="247094"/>
    <lineage>
        <taxon>Eukaryota</taxon>
        <taxon>Metazoa</taxon>
        <taxon>Chordata</taxon>
        <taxon>Craniata</taxon>
        <taxon>Vertebrata</taxon>
        <taxon>Euteleostomi</taxon>
        <taxon>Amphibia</taxon>
        <taxon>Batrachia</taxon>
        <taxon>Anura</taxon>
        <taxon>Pipoidea</taxon>
        <taxon>Pipidae</taxon>
        <taxon>Pipinae</taxon>
        <taxon>Hymenochirus</taxon>
    </lineage>
</organism>
<keyword evidence="2" id="KW-1003">Cell membrane</keyword>
<feature type="transmembrane region" description="Helical" evidence="6">
    <location>
        <begin position="12"/>
        <end position="41"/>
    </location>
</feature>
<dbReference type="GO" id="GO:0007608">
    <property type="term" value="P:sensory perception of smell"/>
    <property type="evidence" value="ECO:0007669"/>
    <property type="project" value="UniProtKB-KW"/>
</dbReference>
<evidence type="ECO:0000256" key="2">
    <source>
        <dbReference type="ARBA" id="ARBA00022475"/>
    </source>
</evidence>
<dbReference type="GO" id="GO:0005886">
    <property type="term" value="C:plasma membrane"/>
    <property type="evidence" value="ECO:0007669"/>
    <property type="project" value="UniProtKB-SubCell"/>
</dbReference>
<dbReference type="InterPro" id="IPR050516">
    <property type="entry name" value="Olfactory_GPCR"/>
</dbReference>
<gene>
    <name evidence="7" type="ORF">GDO86_006718</name>
</gene>
<keyword evidence="8" id="KW-1185">Reference proteome</keyword>
<evidence type="ECO:0000256" key="5">
    <source>
        <dbReference type="ARBA" id="ARBA00023170"/>
    </source>
</evidence>
<name>A0A8T2JC30_9PIPI</name>
<keyword evidence="6" id="KW-0812">Transmembrane</keyword>
<dbReference type="AlphaFoldDB" id="A0A8T2JC30"/>
<dbReference type="OrthoDB" id="9831186at2759"/>
<dbReference type="PANTHER" id="PTHR26452">
    <property type="entry name" value="OLFACTORY RECEPTOR"/>
    <property type="match status" value="1"/>
</dbReference>
<evidence type="ECO:0000313" key="7">
    <source>
        <dbReference type="EMBL" id="KAG8441078.1"/>
    </source>
</evidence>
<evidence type="ECO:0008006" key="9">
    <source>
        <dbReference type="Google" id="ProtNLM"/>
    </source>
</evidence>
<reference evidence="7" key="1">
    <citation type="thesis" date="2020" institute="ProQuest LLC" country="789 East Eisenhower Parkway, Ann Arbor, MI, USA">
        <title>Comparative Genomics and Chromosome Evolution.</title>
        <authorList>
            <person name="Mudd A.B."/>
        </authorList>
    </citation>
    <scope>NUCLEOTIDE SEQUENCE</scope>
    <source>
        <strain evidence="7">Female2</strain>
        <tissue evidence="7">Blood</tissue>
    </source>
</reference>